<dbReference type="RefSeq" id="WP_147323480.1">
    <property type="nucleotide sequence ID" value="NZ_QPMM01000009.1"/>
</dbReference>
<comment type="caution">
    <text evidence="1">The sequence shown here is derived from an EMBL/GenBank/DDBJ whole genome shotgun (WGS) entry which is preliminary data.</text>
</comment>
<dbReference type="AlphaFoldDB" id="A0A3E1Y7V6"/>
<dbReference type="Proteomes" id="UP000260644">
    <property type="component" value="Unassembled WGS sequence"/>
</dbReference>
<evidence type="ECO:0000313" key="1">
    <source>
        <dbReference type="EMBL" id="RFS21154.1"/>
    </source>
</evidence>
<organism evidence="1 2">
    <name type="scientific">Chitinophaga silvatica</name>
    <dbReference type="NCBI Taxonomy" id="2282649"/>
    <lineage>
        <taxon>Bacteria</taxon>
        <taxon>Pseudomonadati</taxon>
        <taxon>Bacteroidota</taxon>
        <taxon>Chitinophagia</taxon>
        <taxon>Chitinophagales</taxon>
        <taxon>Chitinophagaceae</taxon>
        <taxon>Chitinophaga</taxon>
    </lineage>
</organism>
<accession>A0A3E1Y7V6</accession>
<sequence length="102" mass="10750">MGGGAPMPKVALSGNAGAVLKPVVALEIKIATVVMAKASNATVSGQISGMLNGEPRDITTHNLENVVKNFNNVYFQIGKNSKLILDKAGLTHILGRNHPDFR</sequence>
<proteinExistence type="predicted"/>
<gene>
    <name evidence="1" type="ORF">DVR12_17620</name>
</gene>
<name>A0A3E1Y7V6_9BACT</name>
<protein>
    <submittedName>
        <fullName evidence="1">Uncharacterized protein</fullName>
    </submittedName>
</protein>
<evidence type="ECO:0000313" key="2">
    <source>
        <dbReference type="Proteomes" id="UP000260644"/>
    </source>
</evidence>
<dbReference type="EMBL" id="QPMM01000009">
    <property type="protein sequence ID" value="RFS21154.1"/>
    <property type="molecule type" value="Genomic_DNA"/>
</dbReference>
<reference evidence="1 2" key="1">
    <citation type="submission" date="2018-07" db="EMBL/GenBank/DDBJ databases">
        <title>Chitinophaga K2CV101002-2 sp. nov., isolated from a monsoon evergreen broad-leaved forest soil.</title>
        <authorList>
            <person name="Lv Y."/>
        </authorList>
    </citation>
    <scope>NUCLEOTIDE SEQUENCE [LARGE SCALE GENOMIC DNA]</scope>
    <source>
        <strain evidence="1 2">GDMCC 1.1288</strain>
    </source>
</reference>
<keyword evidence="2" id="KW-1185">Reference proteome</keyword>